<protein>
    <submittedName>
        <fullName evidence="1">Uncharacterized protein</fullName>
    </submittedName>
</protein>
<comment type="caution">
    <text evidence="1">The sequence shown here is derived from an EMBL/GenBank/DDBJ whole genome shotgun (WGS) entry which is preliminary data.</text>
</comment>
<accession>A0ACB8UM06</accession>
<organism evidence="1">
    <name type="scientific">Ophidiomyces ophidiicola</name>
    <dbReference type="NCBI Taxonomy" id="1387563"/>
    <lineage>
        <taxon>Eukaryota</taxon>
        <taxon>Fungi</taxon>
        <taxon>Dikarya</taxon>
        <taxon>Ascomycota</taxon>
        <taxon>Pezizomycotina</taxon>
        <taxon>Eurotiomycetes</taxon>
        <taxon>Eurotiomycetidae</taxon>
        <taxon>Onygenales</taxon>
        <taxon>Onygenaceae</taxon>
        <taxon>Ophidiomyces</taxon>
    </lineage>
</organism>
<name>A0ACB8UM06_9EURO</name>
<evidence type="ECO:0000313" key="1">
    <source>
        <dbReference type="EMBL" id="KAI2381171.1"/>
    </source>
</evidence>
<sequence>MIHPHCQTPNYSTTISEYISIQNHNKSKDSSDVLSTDEYLTACCSLDYLTSLTGHKASDNGINPALLKKYPNQDTDNSHGVSESDWSNTLTTQSKPDFNAWLNSEDVDMLCDESAVSSADTVQNQLLVNYLTNDVLNILNVSDHKSASVYSQADASKKSATIKQTDKLSDQC</sequence>
<dbReference type="EMBL" id="JALBCA010000254">
    <property type="protein sequence ID" value="KAI2381171.1"/>
    <property type="molecule type" value="Genomic_DNA"/>
</dbReference>
<reference evidence="1" key="1">
    <citation type="journal article" date="2022" name="bioRxiv">
        <title>Population genetic analysis of Ophidiomyces ophidiicola, the causative agent of snake fungal disease, indicates recent introductions to the USA.</title>
        <authorList>
            <person name="Ladner J.T."/>
            <person name="Palmer J.M."/>
            <person name="Ettinger C.L."/>
            <person name="Stajich J.E."/>
            <person name="Farrell T.M."/>
            <person name="Glorioso B.M."/>
            <person name="Lawson B."/>
            <person name="Price S.J."/>
            <person name="Stengle A.G."/>
            <person name="Grear D.A."/>
            <person name="Lorch J.M."/>
        </authorList>
    </citation>
    <scope>NUCLEOTIDE SEQUENCE</scope>
    <source>
        <strain evidence="1">NWHC 24266-5</strain>
    </source>
</reference>
<gene>
    <name evidence="1" type="ORF">LOY88_006855</name>
</gene>
<proteinExistence type="predicted"/>